<feature type="transmembrane region" description="Helical" evidence="7">
    <location>
        <begin position="229"/>
        <end position="247"/>
    </location>
</feature>
<evidence type="ECO:0000313" key="9">
    <source>
        <dbReference type="EMBL" id="MDN4473508.1"/>
    </source>
</evidence>
<dbReference type="PANTHER" id="PTHR43124">
    <property type="entry name" value="PURINE EFFLUX PUMP PBUE"/>
    <property type="match status" value="1"/>
</dbReference>
<keyword evidence="3 7" id="KW-0812">Transmembrane</keyword>
<keyword evidence="10" id="KW-1185">Reference proteome</keyword>
<dbReference type="Pfam" id="PF07690">
    <property type="entry name" value="MFS_1"/>
    <property type="match status" value="1"/>
</dbReference>
<keyword evidence="4 7" id="KW-1133">Transmembrane helix</keyword>
<feature type="transmembrane region" description="Helical" evidence="7">
    <location>
        <begin position="369"/>
        <end position="387"/>
    </location>
</feature>
<evidence type="ECO:0000256" key="2">
    <source>
        <dbReference type="ARBA" id="ARBA00022475"/>
    </source>
</evidence>
<organism evidence="9 10">
    <name type="scientific">Demequina zhanjiangensis</name>
    <dbReference type="NCBI Taxonomy" id="3051659"/>
    <lineage>
        <taxon>Bacteria</taxon>
        <taxon>Bacillati</taxon>
        <taxon>Actinomycetota</taxon>
        <taxon>Actinomycetes</taxon>
        <taxon>Micrococcales</taxon>
        <taxon>Demequinaceae</taxon>
        <taxon>Demequina</taxon>
    </lineage>
</organism>
<evidence type="ECO:0000256" key="5">
    <source>
        <dbReference type="ARBA" id="ARBA00023136"/>
    </source>
</evidence>
<feature type="transmembrane region" description="Helical" evidence="7">
    <location>
        <begin position="342"/>
        <end position="363"/>
    </location>
</feature>
<evidence type="ECO:0000256" key="1">
    <source>
        <dbReference type="ARBA" id="ARBA00004651"/>
    </source>
</evidence>
<feature type="transmembrane region" description="Helical" evidence="7">
    <location>
        <begin position="106"/>
        <end position="130"/>
    </location>
</feature>
<accession>A0ABT8G337</accession>
<evidence type="ECO:0000313" key="10">
    <source>
        <dbReference type="Proteomes" id="UP001172738"/>
    </source>
</evidence>
<feature type="transmembrane region" description="Helical" evidence="7">
    <location>
        <begin position="201"/>
        <end position="223"/>
    </location>
</feature>
<evidence type="ECO:0000256" key="4">
    <source>
        <dbReference type="ARBA" id="ARBA00022989"/>
    </source>
</evidence>
<dbReference type="Proteomes" id="UP001172738">
    <property type="component" value="Unassembled WGS sequence"/>
</dbReference>
<gene>
    <name evidence="9" type="ORF">QQX04_10940</name>
</gene>
<dbReference type="PANTHER" id="PTHR43124:SF3">
    <property type="entry name" value="CHLORAMPHENICOL EFFLUX PUMP RV0191"/>
    <property type="match status" value="1"/>
</dbReference>
<feature type="transmembrane region" description="Helical" evidence="7">
    <location>
        <begin position="399"/>
        <end position="420"/>
    </location>
</feature>
<evidence type="ECO:0000256" key="6">
    <source>
        <dbReference type="SAM" id="MobiDB-lite"/>
    </source>
</evidence>
<dbReference type="PROSITE" id="PS50850">
    <property type="entry name" value="MFS"/>
    <property type="match status" value="1"/>
</dbReference>
<feature type="transmembrane region" description="Helical" evidence="7">
    <location>
        <begin position="72"/>
        <end position="94"/>
    </location>
</feature>
<comment type="subcellular location">
    <subcellularLocation>
        <location evidence="1">Cell membrane</location>
        <topology evidence="1">Multi-pass membrane protein</topology>
    </subcellularLocation>
</comment>
<feature type="transmembrane region" description="Helical" evidence="7">
    <location>
        <begin position="171"/>
        <end position="189"/>
    </location>
</feature>
<dbReference type="SUPFAM" id="SSF103473">
    <property type="entry name" value="MFS general substrate transporter"/>
    <property type="match status" value="1"/>
</dbReference>
<dbReference type="InterPro" id="IPR050189">
    <property type="entry name" value="MFS_Efflux_Transporters"/>
</dbReference>
<dbReference type="InterPro" id="IPR036259">
    <property type="entry name" value="MFS_trans_sf"/>
</dbReference>
<dbReference type="CDD" id="cd17324">
    <property type="entry name" value="MFS_NepI_like"/>
    <property type="match status" value="1"/>
</dbReference>
<dbReference type="EMBL" id="JAUHPV010000006">
    <property type="protein sequence ID" value="MDN4473508.1"/>
    <property type="molecule type" value="Genomic_DNA"/>
</dbReference>
<evidence type="ECO:0000256" key="7">
    <source>
        <dbReference type="SAM" id="Phobius"/>
    </source>
</evidence>
<proteinExistence type="predicted"/>
<sequence>MSSHTRTLELPALDHVLDREEPPHAHTDAHEPEPTTAAIPVAGGTEAFVMDEPEPGLRSTASLTLSPRRAKIALTVLAAGAFATGANEASIVALSPAIASGLGVSVAQVGILATAFALTVVVAAVPLTLLSSRFSPRATLTATLAVWTVGVGIAASAGSFGQLAGGRVVSAAAHALFWALVAPTAANLFAPHLRAMTVTRIMVGGAAAGVIGTPLITVAGEQIGWQAPYWGFTAIGVLLAVALALTLPSPPRGEDLEDEDAPVQHTRGDVPSLPHFIRVLTATFTAQVAMTATWTYIASFYADVAGMPTPSIPVLFALGGIVGVAATLAIGPFLARRAVQSVGLGILGIAGAWVLLATGTSWGAVAGQIFQAAGWAVLVAALLNWAMRHTPWRTDVGASTYMMTANSGAAVGPLLGGAALATLGLAFLPLVSLALTIVAGIIVGTVDPKVRRRLAVSRQVRVALQRREDLRSRREEWRRRTRPDGPRPIAAAWSVGQAAARHAGTGARSLTRGAVAASRSTARGVETGARSVGRGAKAVSRGTSDGMARATRYAADTARAAADMHVAQLQALDPYREDG</sequence>
<dbReference type="InterPro" id="IPR020846">
    <property type="entry name" value="MFS_dom"/>
</dbReference>
<feature type="region of interest" description="Disordered" evidence="6">
    <location>
        <begin position="503"/>
        <end position="546"/>
    </location>
</feature>
<keyword evidence="2" id="KW-1003">Cell membrane</keyword>
<evidence type="ECO:0000259" key="8">
    <source>
        <dbReference type="PROSITE" id="PS50850"/>
    </source>
</evidence>
<feature type="transmembrane region" description="Helical" evidence="7">
    <location>
        <begin position="142"/>
        <end position="165"/>
    </location>
</feature>
<feature type="transmembrane region" description="Helical" evidence="7">
    <location>
        <begin position="314"/>
        <end position="335"/>
    </location>
</feature>
<name>A0ABT8G337_9MICO</name>
<feature type="transmembrane region" description="Helical" evidence="7">
    <location>
        <begin position="426"/>
        <end position="446"/>
    </location>
</feature>
<feature type="transmembrane region" description="Helical" evidence="7">
    <location>
        <begin position="276"/>
        <end position="302"/>
    </location>
</feature>
<reference evidence="9" key="1">
    <citation type="submission" date="2023-06" db="EMBL/GenBank/DDBJ databases">
        <title>SYSU T00b26.</title>
        <authorList>
            <person name="Gao L."/>
            <person name="Fang B.-Z."/>
            <person name="Li W.-J."/>
        </authorList>
    </citation>
    <scope>NUCLEOTIDE SEQUENCE</scope>
    <source>
        <strain evidence="9">SYSU T00b26</strain>
    </source>
</reference>
<feature type="domain" description="Major facilitator superfamily (MFS) profile" evidence="8">
    <location>
        <begin position="73"/>
        <end position="451"/>
    </location>
</feature>
<dbReference type="Gene3D" id="1.20.1250.20">
    <property type="entry name" value="MFS general substrate transporter like domains"/>
    <property type="match status" value="1"/>
</dbReference>
<protein>
    <submittedName>
        <fullName evidence="9">MFS transporter</fullName>
    </submittedName>
</protein>
<dbReference type="InterPro" id="IPR011701">
    <property type="entry name" value="MFS"/>
</dbReference>
<evidence type="ECO:0000256" key="3">
    <source>
        <dbReference type="ARBA" id="ARBA00022692"/>
    </source>
</evidence>
<comment type="caution">
    <text evidence="9">The sequence shown here is derived from an EMBL/GenBank/DDBJ whole genome shotgun (WGS) entry which is preliminary data.</text>
</comment>
<dbReference type="RefSeq" id="WP_301129112.1">
    <property type="nucleotide sequence ID" value="NZ_JAUHPV010000006.1"/>
</dbReference>
<keyword evidence="5 7" id="KW-0472">Membrane</keyword>